<evidence type="ECO:0000259" key="2">
    <source>
        <dbReference type="Pfam" id="PF09335"/>
    </source>
</evidence>
<name>A0A558DFS1_9GAMM</name>
<keyword evidence="1" id="KW-0472">Membrane</keyword>
<dbReference type="GO" id="GO:0005886">
    <property type="term" value="C:plasma membrane"/>
    <property type="evidence" value="ECO:0007669"/>
    <property type="project" value="UniProtKB-ARBA"/>
</dbReference>
<feature type="transmembrane region" description="Helical" evidence="1">
    <location>
        <begin position="109"/>
        <end position="127"/>
    </location>
</feature>
<dbReference type="AlphaFoldDB" id="A0A558DFS1"/>
<evidence type="ECO:0000313" key="3">
    <source>
        <dbReference type="EMBL" id="TVT59876.1"/>
    </source>
</evidence>
<keyword evidence="1" id="KW-0812">Transmembrane</keyword>
<dbReference type="Proteomes" id="UP000317355">
    <property type="component" value="Unassembled WGS sequence"/>
</dbReference>
<gene>
    <name evidence="3" type="ORF">FHK82_02540</name>
</gene>
<organism evidence="3 4">
    <name type="scientific">Sedimenticola thiotaurini</name>
    <dbReference type="NCBI Taxonomy" id="1543721"/>
    <lineage>
        <taxon>Bacteria</taxon>
        <taxon>Pseudomonadati</taxon>
        <taxon>Pseudomonadota</taxon>
        <taxon>Gammaproteobacteria</taxon>
        <taxon>Chromatiales</taxon>
        <taxon>Sedimenticolaceae</taxon>
        <taxon>Sedimenticola</taxon>
    </lineage>
</organism>
<evidence type="ECO:0000313" key="4">
    <source>
        <dbReference type="Proteomes" id="UP000317355"/>
    </source>
</evidence>
<reference evidence="3 4" key="1">
    <citation type="submission" date="2019-07" db="EMBL/GenBank/DDBJ databases">
        <title>The pathways for chlorine oxyanion respiration interact through the shared metabolite chlorate.</title>
        <authorList>
            <person name="Barnum T.P."/>
            <person name="Cheng Y."/>
            <person name="Hill K.A."/>
            <person name="Lucas L.N."/>
            <person name="Carlson H.K."/>
            <person name="Coates J.D."/>
        </authorList>
    </citation>
    <scope>NUCLEOTIDE SEQUENCE [LARGE SCALE GENOMIC DNA]</scope>
    <source>
        <strain evidence="3">BK-3</strain>
    </source>
</reference>
<feature type="transmembrane region" description="Helical" evidence="1">
    <location>
        <begin position="42"/>
        <end position="65"/>
    </location>
</feature>
<accession>A0A558DFS1</accession>
<keyword evidence="1" id="KW-1133">Transmembrane helix</keyword>
<dbReference type="EMBL" id="VMRY01000003">
    <property type="protein sequence ID" value="TVT59876.1"/>
    <property type="molecule type" value="Genomic_DNA"/>
</dbReference>
<dbReference type="InterPro" id="IPR051311">
    <property type="entry name" value="DedA_domain"/>
</dbReference>
<dbReference type="Pfam" id="PF09335">
    <property type="entry name" value="VTT_dom"/>
    <property type="match status" value="1"/>
</dbReference>
<protein>
    <submittedName>
        <fullName evidence="3">DedA family protein</fullName>
    </submittedName>
</protein>
<dbReference type="PANTHER" id="PTHR42709:SF4">
    <property type="entry name" value="INNER MEMBRANE PROTEIN YQAA"/>
    <property type="match status" value="1"/>
</dbReference>
<dbReference type="PANTHER" id="PTHR42709">
    <property type="entry name" value="ALKALINE PHOSPHATASE LIKE PROTEIN"/>
    <property type="match status" value="1"/>
</dbReference>
<evidence type="ECO:0000256" key="1">
    <source>
        <dbReference type="SAM" id="Phobius"/>
    </source>
</evidence>
<sequence length="146" mass="15924">MTDLSGLWLLFSSSFLASTLLPGGSEATLIYAAHKGFGSIELLWIIATVGNTLGGLTNWLLGWWIQRRYPARQLIKPAHQKAMQRLSQFGSPVLLLSWLPVIGDPLCLAAGWAGIRLIPALLFIALGKALRYALLLMTLNTLLPVT</sequence>
<dbReference type="InterPro" id="IPR032816">
    <property type="entry name" value="VTT_dom"/>
</dbReference>
<feature type="domain" description="VTT" evidence="2">
    <location>
        <begin position="39"/>
        <end position="137"/>
    </location>
</feature>
<proteinExistence type="predicted"/>
<comment type="caution">
    <text evidence="3">The sequence shown here is derived from an EMBL/GenBank/DDBJ whole genome shotgun (WGS) entry which is preliminary data.</text>
</comment>
<feature type="transmembrane region" description="Helical" evidence="1">
    <location>
        <begin position="86"/>
        <end position="103"/>
    </location>
</feature>